<keyword evidence="1" id="KW-0732">Signal</keyword>
<dbReference type="AlphaFoldDB" id="A0A1I7T690"/>
<accession>A0A1I7T690</accession>
<sequence>MFPTLRAHFGFSMFLFLATCCAALATILHTQMLETAGLAVDEIVARLGGEPTLTRSNTSVGWIGYGSLWEKEPEPMMSRRNTLYAIKEQLVI</sequence>
<dbReference type="eggNOG" id="KOG0569">
    <property type="taxonomic scope" value="Eukaryota"/>
</dbReference>
<evidence type="ECO:0000256" key="1">
    <source>
        <dbReference type="SAM" id="SignalP"/>
    </source>
</evidence>
<dbReference type="Proteomes" id="UP000095282">
    <property type="component" value="Unplaced"/>
</dbReference>
<dbReference type="STRING" id="1561998.A0A1I7T690"/>
<protein>
    <submittedName>
        <fullName evidence="3">Secreted protein</fullName>
    </submittedName>
</protein>
<evidence type="ECO:0000313" key="2">
    <source>
        <dbReference type="Proteomes" id="UP000095282"/>
    </source>
</evidence>
<organism evidence="2 3">
    <name type="scientific">Caenorhabditis tropicalis</name>
    <dbReference type="NCBI Taxonomy" id="1561998"/>
    <lineage>
        <taxon>Eukaryota</taxon>
        <taxon>Metazoa</taxon>
        <taxon>Ecdysozoa</taxon>
        <taxon>Nematoda</taxon>
        <taxon>Chromadorea</taxon>
        <taxon>Rhabditida</taxon>
        <taxon>Rhabditina</taxon>
        <taxon>Rhabditomorpha</taxon>
        <taxon>Rhabditoidea</taxon>
        <taxon>Rhabditidae</taxon>
        <taxon>Peloderinae</taxon>
        <taxon>Caenorhabditis</taxon>
    </lineage>
</organism>
<feature type="signal peptide" evidence="1">
    <location>
        <begin position="1"/>
        <end position="23"/>
    </location>
</feature>
<name>A0A1I7T690_9PELO</name>
<dbReference type="WBParaSite" id="Csp11.Scaffold520.g2808.t1">
    <property type="protein sequence ID" value="Csp11.Scaffold520.g2808.t1"/>
    <property type="gene ID" value="Csp11.Scaffold520.g2808"/>
</dbReference>
<evidence type="ECO:0000313" key="3">
    <source>
        <dbReference type="WBParaSite" id="Csp11.Scaffold520.g2808.t1"/>
    </source>
</evidence>
<feature type="chain" id="PRO_5009307166" evidence="1">
    <location>
        <begin position="24"/>
        <end position="92"/>
    </location>
</feature>
<keyword evidence="2" id="KW-1185">Reference proteome</keyword>
<reference evidence="3" key="1">
    <citation type="submission" date="2016-11" db="UniProtKB">
        <authorList>
            <consortium name="WormBaseParasite"/>
        </authorList>
    </citation>
    <scope>IDENTIFICATION</scope>
</reference>
<proteinExistence type="predicted"/>